<evidence type="ECO:0000313" key="9">
    <source>
        <dbReference type="EMBL" id="BCB25844.1"/>
    </source>
</evidence>
<evidence type="ECO:0000313" key="10">
    <source>
        <dbReference type="Proteomes" id="UP000502260"/>
    </source>
</evidence>
<dbReference type="EMBL" id="AP022853">
    <property type="protein sequence ID" value="BCB25844.1"/>
    <property type="molecule type" value="Genomic_DNA"/>
</dbReference>
<dbReference type="InterPro" id="IPR005017">
    <property type="entry name" value="OMPP1/FadL/TodX"/>
</dbReference>
<evidence type="ECO:0000256" key="7">
    <source>
        <dbReference type="ARBA" id="ARBA00023237"/>
    </source>
</evidence>
<organism evidence="9 10">
    <name type="scientific">Sulfurimicrobium lacus</name>
    <dbReference type="NCBI Taxonomy" id="2715678"/>
    <lineage>
        <taxon>Bacteria</taxon>
        <taxon>Pseudomonadati</taxon>
        <taxon>Pseudomonadota</taxon>
        <taxon>Betaproteobacteria</taxon>
        <taxon>Nitrosomonadales</taxon>
        <taxon>Sulfuricellaceae</taxon>
        <taxon>Sulfurimicrobium</taxon>
    </lineage>
</organism>
<dbReference type="GO" id="GO:0009279">
    <property type="term" value="C:cell outer membrane"/>
    <property type="evidence" value="ECO:0007669"/>
    <property type="project" value="UniProtKB-SubCell"/>
</dbReference>
<dbReference type="Proteomes" id="UP000502260">
    <property type="component" value="Chromosome"/>
</dbReference>
<accession>A0A6F8V852</accession>
<evidence type="ECO:0008006" key="11">
    <source>
        <dbReference type="Google" id="ProtNLM"/>
    </source>
</evidence>
<dbReference type="Gene3D" id="2.40.160.60">
    <property type="entry name" value="Outer membrane protein transport protein (OMPP1/FadL/TodX)"/>
    <property type="match status" value="1"/>
</dbReference>
<sequence length="443" mass="46627">MSMKLKKIVGVLAAIGIAAPGVAMATNGYFAHGYGMTAKGMGGASTAMAKDTFGGANNPASMVWVGNRLDIGVDWFRPIRSAERSGAADPTMNGSSKSDSNDFAVPEFGYNKMLNANMSLGVTVYGNGGMNTDYKGGELPNVGGTCQGFNPAGAAGAPYNLLCGSGKLGIDLMQLIIAPTFAYKVNESNSIGVSPLLGYQRFKADGLQAFSGFSADANNLTNKGYDSSTGYGIRVGYMGKINDMVTVGAAYASKMKMGSFDKYKGLFAEQGGFDMPENWNVGIAVKANAKTTVALDYQRINYSGVNSVGNPSTNMNPAIASTLGPVNGRGFGYSDVDVVKLGVEYAYSDALTLRAGYSHTNNPISSRDATFNIIAPAVIEDHFTLGFTYALDKNSEITMAYMHAQENSVSGSSLFNTWTGNTSGTETIKMYQDSLGIAYGMKF</sequence>
<comment type="similarity">
    <text evidence="2">Belongs to the OmpP1/FadL family.</text>
</comment>
<evidence type="ECO:0000256" key="4">
    <source>
        <dbReference type="ARBA" id="ARBA00022692"/>
    </source>
</evidence>
<keyword evidence="6" id="KW-0472">Membrane</keyword>
<protein>
    <recommendedName>
        <fullName evidence="11">Long-chain fatty acid transporter</fullName>
    </recommendedName>
</protein>
<keyword evidence="4" id="KW-0812">Transmembrane</keyword>
<keyword evidence="3" id="KW-1134">Transmembrane beta strand</keyword>
<name>A0A6F8V852_9PROT</name>
<feature type="signal peptide" evidence="8">
    <location>
        <begin position="1"/>
        <end position="25"/>
    </location>
</feature>
<proteinExistence type="inferred from homology"/>
<reference evidence="10" key="1">
    <citation type="submission" date="2020-03" db="EMBL/GenBank/DDBJ databases">
        <title>Complete genome sequence of sulfur-oxidizing bacterium skT11.</title>
        <authorList>
            <person name="Kanda M."/>
            <person name="Kojima H."/>
            <person name="Fukui M."/>
        </authorList>
    </citation>
    <scope>NUCLEOTIDE SEQUENCE [LARGE SCALE GENOMIC DNA]</scope>
    <source>
        <strain evidence="10">skT11</strain>
    </source>
</reference>
<evidence type="ECO:0000256" key="1">
    <source>
        <dbReference type="ARBA" id="ARBA00004571"/>
    </source>
</evidence>
<comment type="subcellular location">
    <subcellularLocation>
        <location evidence="1">Cell outer membrane</location>
        <topology evidence="1">Multi-pass membrane protein</topology>
    </subcellularLocation>
</comment>
<dbReference type="Pfam" id="PF03349">
    <property type="entry name" value="Toluene_X"/>
    <property type="match status" value="1"/>
</dbReference>
<dbReference type="PANTHER" id="PTHR35093">
    <property type="entry name" value="OUTER MEMBRANE PROTEIN NMB0088-RELATED"/>
    <property type="match status" value="1"/>
</dbReference>
<dbReference type="PANTHER" id="PTHR35093:SF8">
    <property type="entry name" value="OUTER MEMBRANE PROTEIN NMB0088-RELATED"/>
    <property type="match status" value="1"/>
</dbReference>
<evidence type="ECO:0000256" key="2">
    <source>
        <dbReference type="ARBA" id="ARBA00008163"/>
    </source>
</evidence>
<keyword evidence="10" id="KW-1185">Reference proteome</keyword>
<gene>
    <name evidence="9" type="ORF">SKTS_07300</name>
</gene>
<dbReference type="AlphaFoldDB" id="A0A6F8V852"/>
<dbReference type="SUPFAM" id="SSF56935">
    <property type="entry name" value="Porins"/>
    <property type="match status" value="1"/>
</dbReference>
<evidence type="ECO:0000256" key="5">
    <source>
        <dbReference type="ARBA" id="ARBA00022729"/>
    </source>
</evidence>
<feature type="chain" id="PRO_5026167774" description="Long-chain fatty acid transporter" evidence="8">
    <location>
        <begin position="26"/>
        <end position="443"/>
    </location>
</feature>
<keyword evidence="5 8" id="KW-0732">Signal</keyword>
<dbReference type="GO" id="GO:0015483">
    <property type="term" value="F:long-chain fatty acid transporting porin activity"/>
    <property type="evidence" value="ECO:0007669"/>
    <property type="project" value="TreeGrafter"/>
</dbReference>
<evidence type="ECO:0000256" key="6">
    <source>
        <dbReference type="ARBA" id="ARBA00023136"/>
    </source>
</evidence>
<keyword evidence="7" id="KW-0998">Cell outer membrane</keyword>
<dbReference type="KEGG" id="slac:SKTS_07300"/>
<evidence type="ECO:0000256" key="3">
    <source>
        <dbReference type="ARBA" id="ARBA00022452"/>
    </source>
</evidence>
<evidence type="ECO:0000256" key="8">
    <source>
        <dbReference type="SAM" id="SignalP"/>
    </source>
</evidence>